<comment type="caution">
    <text evidence="1">The sequence shown here is derived from an EMBL/GenBank/DDBJ whole genome shotgun (WGS) entry which is preliminary data.</text>
</comment>
<accession>A0A8J2WA04</accession>
<dbReference type="Proteomes" id="UP000789390">
    <property type="component" value="Unassembled WGS sequence"/>
</dbReference>
<gene>
    <name evidence="1" type="ORF">DGAL_LOCUS14149</name>
</gene>
<name>A0A8J2WA04_9CRUS</name>
<sequence>MNQYSQNWRNTCCLLSISFTDAGHWNEHTPIVKNQGLSRPTGENKNDLSVRPCVRANEFLS</sequence>
<proteinExistence type="predicted"/>
<evidence type="ECO:0000313" key="2">
    <source>
        <dbReference type="Proteomes" id="UP000789390"/>
    </source>
</evidence>
<reference evidence="1" key="1">
    <citation type="submission" date="2021-11" db="EMBL/GenBank/DDBJ databases">
        <authorList>
            <person name="Schell T."/>
        </authorList>
    </citation>
    <scope>NUCLEOTIDE SEQUENCE</scope>
    <source>
        <strain evidence="1">M5</strain>
    </source>
</reference>
<keyword evidence="2" id="KW-1185">Reference proteome</keyword>
<dbReference type="AlphaFoldDB" id="A0A8J2WA04"/>
<protein>
    <submittedName>
        <fullName evidence="1">Uncharacterized protein</fullName>
    </submittedName>
</protein>
<evidence type="ECO:0000313" key="1">
    <source>
        <dbReference type="EMBL" id="CAH0110579.1"/>
    </source>
</evidence>
<dbReference type="EMBL" id="CAKKLH010000303">
    <property type="protein sequence ID" value="CAH0110579.1"/>
    <property type="molecule type" value="Genomic_DNA"/>
</dbReference>
<organism evidence="1 2">
    <name type="scientific">Daphnia galeata</name>
    <dbReference type="NCBI Taxonomy" id="27404"/>
    <lineage>
        <taxon>Eukaryota</taxon>
        <taxon>Metazoa</taxon>
        <taxon>Ecdysozoa</taxon>
        <taxon>Arthropoda</taxon>
        <taxon>Crustacea</taxon>
        <taxon>Branchiopoda</taxon>
        <taxon>Diplostraca</taxon>
        <taxon>Cladocera</taxon>
        <taxon>Anomopoda</taxon>
        <taxon>Daphniidae</taxon>
        <taxon>Daphnia</taxon>
    </lineage>
</organism>